<gene>
    <name evidence="1" type="ORF">JI742_06385</name>
</gene>
<evidence type="ECO:0000313" key="2">
    <source>
        <dbReference type="Proteomes" id="UP000643207"/>
    </source>
</evidence>
<evidence type="ECO:0000313" key="1">
    <source>
        <dbReference type="EMBL" id="MBL0719513.1"/>
    </source>
</evidence>
<proteinExistence type="predicted"/>
<name>A0A9X0XEF3_9BURK</name>
<keyword evidence="2" id="KW-1185">Reference proteome</keyword>
<dbReference type="RefSeq" id="WP_201824845.1">
    <property type="nucleotide sequence ID" value="NZ_JAERRA010000001.1"/>
</dbReference>
<protein>
    <submittedName>
        <fullName evidence="1">Uncharacterized protein</fullName>
    </submittedName>
</protein>
<dbReference type="Proteomes" id="UP000643207">
    <property type="component" value="Unassembled WGS sequence"/>
</dbReference>
<reference evidence="1 2" key="1">
    <citation type="submission" date="2021-01" db="EMBL/GenBank/DDBJ databases">
        <title>Piscinibacter sp. Jin2 Genome sequencing and assembly.</title>
        <authorList>
            <person name="Kim I."/>
        </authorList>
    </citation>
    <scope>NUCLEOTIDE SEQUENCE [LARGE SCALE GENOMIC DNA]</scope>
    <source>
        <strain evidence="1 2">Jin2</strain>
    </source>
</reference>
<accession>A0A9X0XEF3</accession>
<organism evidence="1 2">
    <name type="scientific">Aquariibacter lacus</name>
    <dbReference type="NCBI Taxonomy" id="2801332"/>
    <lineage>
        <taxon>Bacteria</taxon>
        <taxon>Pseudomonadati</taxon>
        <taxon>Pseudomonadota</taxon>
        <taxon>Betaproteobacteria</taxon>
        <taxon>Burkholderiales</taxon>
        <taxon>Sphaerotilaceae</taxon>
        <taxon>Aquariibacter</taxon>
    </lineage>
</organism>
<dbReference type="AlphaFoldDB" id="A0A9X0XEF3"/>
<sequence>MGTKKWTAVEYDAAKYLETQMRGELQFVTLPKVMLLQVVIEMDDALYKDIAKNPSTLAKLQQAAGDKARKAMGDAMKKIVAAEAKAAKFNKAAAAAFARDLQSTLEADFQKASDAMADEAVEVIEAYRKGKSELLAFRIKSVGKIALNAITMTGGIVLSVATAGALSPVGIIGVVRTSVGIVQEGLKLASTADKMALLIQGELAVLRKIMKEEVAKAKTSGKIAQGVKEVGLNLLSKAVGLETPSLKNCQSHIDLHNINISKLEKESKKLSVTIYDAMDEQEKLAKALKTAKATLPADKVGKAALALEKSEKALDKLLQATIAVNERVEVAHERGKLFQKALDGMKDGIPEWLKYVDTACGLAADLAMAITDSSDAASAALASVLTLEATIGSEIIDRL</sequence>
<comment type="caution">
    <text evidence="1">The sequence shown here is derived from an EMBL/GenBank/DDBJ whole genome shotgun (WGS) entry which is preliminary data.</text>
</comment>
<dbReference type="EMBL" id="JAERRA010000001">
    <property type="protein sequence ID" value="MBL0719513.1"/>
    <property type="molecule type" value="Genomic_DNA"/>
</dbReference>